<dbReference type="Gene3D" id="3.10.450.410">
    <property type="match status" value="1"/>
</dbReference>
<dbReference type="RefSeq" id="WP_062180521.1">
    <property type="nucleotide sequence ID" value="NZ_BBXL01000010.1"/>
</dbReference>
<name>A0A1M5AW43_9BACT</name>
<proteinExistence type="predicted"/>
<dbReference type="EMBL" id="FQUC01000005">
    <property type="protein sequence ID" value="SHF34307.1"/>
    <property type="molecule type" value="Genomic_DNA"/>
</dbReference>
<dbReference type="Proteomes" id="UP000184480">
    <property type="component" value="Unassembled WGS sequence"/>
</dbReference>
<organism evidence="2 3">
    <name type="scientific">Dysgonomonas macrotermitis</name>
    <dbReference type="NCBI Taxonomy" id="1346286"/>
    <lineage>
        <taxon>Bacteria</taxon>
        <taxon>Pseudomonadati</taxon>
        <taxon>Bacteroidota</taxon>
        <taxon>Bacteroidia</taxon>
        <taxon>Bacteroidales</taxon>
        <taxon>Dysgonomonadaceae</taxon>
        <taxon>Dysgonomonas</taxon>
    </lineage>
</organism>
<feature type="chain" id="PRO_5009908854" description="DUF4348 domain-containing protein" evidence="1">
    <location>
        <begin position="25"/>
        <end position="146"/>
    </location>
</feature>
<keyword evidence="1" id="KW-0732">Signal</keyword>
<dbReference type="AlphaFoldDB" id="A0A1M5AW43"/>
<dbReference type="STRING" id="1346286.SAMN05444362_105173"/>
<evidence type="ECO:0000256" key="1">
    <source>
        <dbReference type="SAM" id="SignalP"/>
    </source>
</evidence>
<dbReference type="PROSITE" id="PS51257">
    <property type="entry name" value="PROKAR_LIPOPROTEIN"/>
    <property type="match status" value="1"/>
</dbReference>
<gene>
    <name evidence="2" type="ORF">SAMN05444362_105173</name>
</gene>
<dbReference type="OrthoDB" id="1043604at2"/>
<evidence type="ECO:0000313" key="2">
    <source>
        <dbReference type="EMBL" id="SHF34307.1"/>
    </source>
</evidence>
<accession>A0A1M5AW43</accession>
<evidence type="ECO:0000313" key="3">
    <source>
        <dbReference type="Proteomes" id="UP000184480"/>
    </source>
</evidence>
<reference evidence="3" key="1">
    <citation type="submission" date="2016-11" db="EMBL/GenBank/DDBJ databases">
        <authorList>
            <person name="Varghese N."/>
            <person name="Submissions S."/>
        </authorList>
    </citation>
    <scope>NUCLEOTIDE SEQUENCE [LARGE SCALE GENOMIC DNA]</scope>
    <source>
        <strain evidence="3">DSM 27370</strain>
    </source>
</reference>
<keyword evidence="3" id="KW-1185">Reference proteome</keyword>
<evidence type="ECO:0008006" key="4">
    <source>
        <dbReference type="Google" id="ProtNLM"/>
    </source>
</evidence>
<sequence length="146" mass="17455">MRKLFLLVIPISVFIILSSGCKNQQNTQTTQKTGKKIEKQKGENFDEFYSKFFADPKFQLSRVTFPLECDIQEHERRLTIMQKSDWDTMIVPIDKVDRKTYEVTIKRTPTTVSHRIYIKNSDTDILIKYQQIRGKWYLVYYKSIFL</sequence>
<feature type="signal peptide" evidence="1">
    <location>
        <begin position="1"/>
        <end position="24"/>
    </location>
</feature>
<protein>
    <recommendedName>
        <fullName evidence="4">DUF4348 domain-containing protein</fullName>
    </recommendedName>
</protein>